<dbReference type="RefSeq" id="WP_273016351.1">
    <property type="nucleotide sequence ID" value="NZ_DJZW01000076.1"/>
</dbReference>
<name>A0A358E122_9ALTE</name>
<feature type="transmembrane region" description="Helical" evidence="1">
    <location>
        <begin position="20"/>
        <end position="41"/>
    </location>
</feature>
<evidence type="ECO:0000313" key="3">
    <source>
        <dbReference type="Proteomes" id="UP000264779"/>
    </source>
</evidence>
<dbReference type="Proteomes" id="UP000264779">
    <property type="component" value="Unassembled WGS sequence"/>
</dbReference>
<organism evidence="2 3">
    <name type="scientific">Alteromonas australica</name>
    <dbReference type="NCBI Taxonomy" id="589873"/>
    <lineage>
        <taxon>Bacteria</taxon>
        <taxon>Pseudomonadati</taxon>
        <taxon>Pseudomonadota</taxon>
        <taxon>Gammaproteobacteria</taxon>
        <taxon>Alteromonadales</taxon>
        <taxon>Alteromonadaceae</taxon>
        <taxon>Alteromonas/Salinimonas group</taxon>
        <taxon>Alteromonas</taxon>
    </lineage>
</organism>
<evidence type="ECO:0000256" key="1">
    <source>
        <dbReference type="SAM" id="Phobius"/>
    </source>
</evidence>
<sequence>KLGVSSLKENQYMESLLKSIVIGAFVGVAGALFLYVFSGYISKQNEAIVFGVFAGIAFLLVDLIAKKLKSNSRTDS</sequence>
<keyword evidence="1" id="KW-0472">Membrane</keyword>
<feature type="non-terminal residue" evidence="2">
    <location>
        <position position="1"/>
    </location>
</feature>
<proteinExistence type="predicted"/>
<keyword evidence="1" id="KW-0812">Transmembrane</keyword>
<accession>A0A358E122</accession>
<protein>
    <submittedName>
        <fullName evidence="2">Uncharacterized protein</fullName>
    </submittedName>
</protein>
<evidence type="ECO:0000313" key="2">
    <source>
        <dbReference type="EMBL" id="HBU51873.1"/>
    </source>
</evidence>
<comment type="caution">
    <text evidence="2">The sequence shown here is derived from an EMBL/GenBank/DDBJ whole genome shotgun (WGS) entry which is preliminary data.</text>
</comment>
<dbReference type="AlphaFoldDB" id="A0A358E122"/>
<gene>
    <name evidence="2" type="ORF">DEB45_11485</name>
</gene>
<dbReference type="EMBL" id="DONK01000171">
    <property type="protein sequence ID" value="HBU51873.1"/>
    <property type="molecule type" value="Genomic_DNA"/>
</dbReference>
<feature type="transmembrane region" description="Helical" evidence="1">
    <location>
        <begin position="47"/>
        <end position="65"/>
    </location>
</feature>
<reference evidence="2 3" key="1">
    <citation type="journal article" date="2018" name="Nat. Biotechnol.">
        <title>A standardized bacterial taxonomy based on genome phylogeny substantially revises the tree of life.</title>
        <authorList>
            <person name="Parks D.H."/>
            <person name="Chuvochina M."/>
            <person name="Waite D.W."/>
            <person name="Rinke C."/>
            <person name="Skarshewski A."/>
            <person name="Chaumeil P.A."/>
            <person name="Hugenholtz P."/>
        </authorList>
    </citation>
    <scope>NUCLEOTIDE SEQUENCE [LARGE SCALE GENOMIC DNA]</scope>
    <source>
        <strain evidence="2">UBA11621</strain>
    </source>
</reference>
<keyword evidence="1" id="KW-1133">Transmembrane helix</keyword>